<accession>A0ABY6HVC2</accession>
<dbReference type="Proteomes" id="UP001208689">
    <property type="component" value="Chromosome"/>
</dbReference>
<gene>
    <name evidence="2" type="ORF">NEF87_003631</name>
</gene>
<organism evidence="2 3">
    <name type="scientific">Candidatus Lokiarchaeum ossiferum</name>
    <dbReference type="NCBI Taxonomy" id="2951803"/>
    <lineage>
        <taxon>Archaea</taxon>
        <taxon>Promethearchaeati</taxon>
        <taxon>Promethearchaeota</taxon>
        <taxon>Promethearchaeia</taxon>
        <taxon>Promethearchaeales</taxon>
        <taxon>Promethearchaeaceae</taxon>
        <taxon>Candidatus Lokiarchaeum</taxon>
    </lineage>
</organism>
<evidence type="ECO:0000256" key="1">
    <source>
        <dbReference type="SAM" id="Phobius"/>
    </source>
</evidence>
<dbReference type="EMBL" id="CP104013">
    <property type="protein sequence ID" value="UYP47346.1"/>
    <property type="molecule type" value="Genomic_DNA"/>
</dbReference>
<keyword evidence="1" id="KW-0472">Membrane</keyword>
<name>A0ABY6HVC2_9ARCH</name>
<keyword evidence="1" id="KW-0812">Transmembrane</keyword>
<sequence length="45" mass="5257">MKELTKTKIRMFFGYVFSFLFHSYPTVIVGNAVAKGKKKKKKETE</sequence>
<proteinExistence type="predicted"/>
<evidence type="ECO:0000313" key="2">
    <source>
        <dbReference type="EMBL" id="UYP47346.1"/>
    </source>
</evidence>
<keyword evidence="1" id="KW-1133">Transmembrane helix</keyword>
<feature type="transmembrane region" description="Helical" evidence="1">
    <location>
        <begin position="12"/>
        <end position="34"/>
    </location>
</feature>
<keyword evidence="3" id="KW-1185">Reference proteome</keyword>
<protein>
    <submittedName>
        <fullName evidence="2">Uncharacterized protein</fullName>
    </submittedName>
</protein>
<reference evidence="2" key="1">
    <citation type="submission" date="2022-09" db="EMBL/GenBank/DDBJ databases">
        <title>Actin cytoskeleton and complex cell architecture in an #Asgard archaeon.</title>
        <authorList>
            <person name="Ponce Toledo R.I."/>
            <person name="Schleper C."/>
            <person name="Rodrigues Oliveira T."/>
            <person name="Wollweber F."/>
            <person name="Xu J."/>
            <person name="Rittmann S."/>
            <person name="Klingl A."/>
            <person name="Pilhofer M."/>
        </authorList>
    </citation>
    <scope>NUCLEOTIDE SEQUENCE</scope>
    <source>
        <strain evidence="2">B-35</strain>
    </source>
</reference>
<evidence type="ECO:0000313" key="3">
    <source>
        <dbReference type="Proteomes" id="UP001208689"/>
    </source>
</evidence>